<dbReference type="PANTHER" id="PTHR34071:SF2">
    <property type="entry name" value="FLAVIN-NUCLEOTIDE-BINDING PROTEIN"/>
    <property type="match status" value="1"/>
</dbReference>
<dbReference type="RefSeq" id="WP_110671889.1">
    <property type="nucleotide sequence ID" value="NZ_PYBW01000087.1"/>
</dbReference>
<evidence type="ECO:0000256" key="1">
    <source>
        <dbReference type="SAM" id="MobiDB-lite"/>
    </source>
</evidence>
<dbReference type="Proteomes" id="UP000248039">
    <property type="component" value="Unassembled WGS sequence"/>
</dbReference>
<dbReference type="SUPFAM" id="SSF50475">
    <property type="entry name" value="FMN-binding split barrel"/>
    <property type="match status" value="1"/>
</dbReference>
<dbReference type="EMBL" id="PYBW01000087">
    <property type="protein sequence ID" value="PYC75844.1"/>
    <property type="molecule type" value="Genomic_DNA"/>
</dbReference>
<dbReference type="Gene3D" id="2.30.110.10">
    <property type="entry name" value="Electron Transport, Fmn-binding Protein, Chain A"/>
    <property type="match status" value="1"/>
</dbReference>
<sequence>MSETASYARTPRTTPTRYRDRATWERAEIHAVLDSAWLCHLGFTDEQGRPVVLPTIYARVGDRLYLHGSTGSRPLRTAGRSAGLPVCVTVTQVDALVLTKSAFNHSVNFRSVVAHGLAEQVTDPAELAVALDALVDQAVPGRAADCRPANTKELAQTAVIRLVLDEVSAKIRQDGADDDPADEQLPHWSGLVPVRTVYGAPQPHPGTTRELPGYLADFQPGGPRG</sequence>
<name>A0A2V4MXM2_9ACTN</name>
<dbReference type="AlphaFoldDB" id="A0A2V4MXM2"/>
<feature type="region of interest" description="Disordered" evidence="1">
    <location>
        <begin position="201"/>
        <end position="225"/>
    </location>
</feature>
<reference evidence="2 3" key="1">
    <citation type="submission" date="2018-03" db="EMBL/GenBank/DDBJ databases">
        <title>Bioinformatic expansion and discovery of thiopeptide antibiotics.</title>
        <authorList>
            <person name="Schwalen C.J."/>
            <person name="Hudson G.A."/>
            <person name="Mitchell D.A."/>
        </authorList>
    </citation>
    <scope>NUCLEOTIDE SEQUENCE [LARGE SCALE GENOMIC DNA]</scope>
    <source>
        <strain evidence="2 3">ATCC 21389</strain>
    </source>
</reference>
<comment type="caution">
    <text evidence="2">The sequence shown here is derived from an EMBL/GenBank/DDBJ whole genome shotgun (WGS) entry which is preliminary data.</text>
</comment>
<dbReference type="Pfam" id="PF12900">
    <property type="entry name" value="Pyridox_ox_2"/>
    <property type="match status" value="1"/>
</dbReference>
<dbReference type="PANTHER" id="PTHR34071">
    <property type="entry name" value="5-NITROIMIDAZOLE ANTIBIOTICS RESISTANCE PROTEIN, NIMA-FAMILY-RELATED PROTEIN-RELATED"/>
    <property type="match status" value="1"/>
</dbReference>
<accession>A0A2V4MXM2</accession>
<evidence type="ECO:0000313" key="2">
    <source>
        <dbReference type="EMBL" id="PYC75844.1"/>
    </source>
</evidence>
<organism evidence="2 3">
    <name type="scientific">Streptomyces tateyamensis</name>
    <dbReference type="NCBI Taxonomy" id="565073"/>
    <lineage>
        <taxon>Bacteria</taxon>
        <taxon>Bacillati</taxon>
        <taxon>Actinomycetota</taxon>
        <taxon>Actinomycetes</taxon>
        <taxon>Kitasatosporales</taxon>
        <taxon>Streptomycetaceae</taxon>
        <taxon>Streptomyces</taxon>
    </lineage>
</organism>
<protein>
    <recommendedName>
        <fullName evidence="4">Flavin-nucleotide-binding protein</fullName>
    </recommendedName>
</protein>
<gene>
    <name evidence="2" type="ORF">C7C46_23525</name>
</gene>
<dbReference type="InterPro" id="IPR012349">
    <property type="entry name" value="Split_barrel_FMN-bd"/>
</dbReference>
<evidence type="ECO:0000313" key="3">
    <source>
        <dbReference type="Proteomes" id="UP000248039"/>
    </source>
</evidence>
<proteinExistence type="predicted"/>
<keyword evidence="3" id="KW-1185">Reference proteome</keyword>
<evidence type="ECO:0008006" key="4">
    <source>
        <dbReference type="Google" id="ProtNLM"/>
    </source>
</evidence>
<dbReference type="InterPro" id="IPR024747">
    <property type="entry name" value="Pyridox_Oxase-rel"/>
</dbReference>
<dbReference type="OrthoDB" id="116031at2"/>